<protein>
    <submittedName>
        <fullName evidence="1">Uncharacterized protein</fullName>
    </submittedName>
</protein>
<organism evidence="1 2">
    <name type="scientific">Apodospora peruviana</name>
    <dbReference type="NCBI Taxonomy" id="516989"/>
    <lineage>
        <taxon>Eukaryota</taxon>
        <taxon>Fungi</taxon>
        <taxon>Dikarya</taxon>
        <taxon>Ascomycota</taxon>
        <taxon>Pezizomycotina</taxon>
        <taxon>Sordariomycetes</taxon>
        <taxon>Sordariomycetidae</taxon>
        <taxon>Sordariales</taxon>
        <taxon>Lasiosphaeriaceae</taxon>
        <taxon>Apodospora</taxon>
    </lineage>
</organism>
<gene>
    <name evidence="1" type="ORF">B0H66DRAFT_360086</name>
</gene>
<dbReference type="EMBL" id="JAUEDM010000007">
    <property type="protein sequence ID" value="KAK3313752.1"/>
    <property type="molecule type" value="Genomic_DNA"/>
</dbReference>
<accession>A0AAE0HW89</accession>
<reference evidence="1" key="1">
    <citation type="journal article" date="2023" name="Mol. Phylogenet. Evol.">
        <title>Genome-scale phylogeny and comparative genomics of the fungal order Sordariales.</title>
        <authorList>
            <person name="Hensen N."/>
            <person name="Bonometti L."/>
            <person name="Westerberg I."/>
            <person name="Brannstrom I.O."/>
            <person name="Guillou S."/>
            <person name="Cros-Aarteil S."/>
            <person name="Calhoun S."/>
            <person name="Haridas S."/>
            <person name="Kuo A."/>
            <person name="Mondo S."/>
            <person name="Pangilinan J."/>
            <person name="Riley R."/>
            <person name="LaButti K."/>
            <person name="Andreopoulos B."/>
            <person name="Lipzen A."/>
            <person name="Chen C."/>
            <person name="Yan M."/>
            <person name="Daum C."/>
            <person name="Ng V."/>
            <person name="Clum A."/>
            <person name="Steindorff A."/>
            <person name="Ohm R.A."/>
            <person name="Martin F."/>
            <person name="Silar P."/>
            <person name="Natvig D.O."/>
            <person name="Lalanne C."/>
            <person name="Gautier V."/>
            <person name="Ament-Velasquez S.L."/>
            <person name="Kruys A."/>
            <person name="Hutchinson M.I."/>
            <person name="Powell A.J."/>
            <person name="Barry K."/>
            <person name="Miller A.N."/>
            <person name="Grigoriev I.V."/>
            <person name="Debuchy R."/>
            <person name="Gladieux P."/>
            <person name="Hiltunen Thoren M."/>
            <person name="Johannesson H."/>
        </authorList>
    </citation>
    <scope>NUCLEOTIDE SEQUENCE</scope>
    <source>
        <strain evidence="1">CBS 118394</strain>
    </source>
</reference>
<dbReference type="AlphaFoldDB" id="A0AAE0HW89"/>
<reference evidence="1" key="2">
    <citation type="submission" date="2023-06" db="EMBL/GenBank/DDBJ databases">
        <authorList>
            <consortium name="Lawrence Berkeley National Laboratory"/>
            <person name="Haridas S."/>
            <person name="Hensen N."/>
            <person name="Bonometti L."/>
            <person name="Westerberg I."/>
            <person name="Brannstrom I.O."/>
            <person name="Guillou S."/>
            <person name="Cros-Aarteil S."/>
            <person name="Calhoun S."/>
            <person name="Kuo A."/>
            <person name="Mondo S."/>
            <person name="Pangilinan J."/>
            <person name="Riley R."/>
            <person name="Labutti K."/>
            <person name="Andreopoulos B."/>
            <person name="Lipzen A."/>
            <person name="Chen C."/>
            <person name="Yanf M."/>
            <person name="Daum C."/>
            <person name="Ng V."/>
            <person name="Clum A."/>
            <person name="Steindorff A."/>
            <person name="Ohm R."/>
            <person name="Martin F."/>
            <person name="Silar P."/>
            <person name="Natvig D."/>
            <person name="Lalanne C."/>
            <person name="Gautier V."/>
            <person name="Ament-Velasquez S.L."/>
            <person name="Kruys A."/>
            <person name="Hutchinson M.I."/>
            <person name="Powell A.J."/>
            <person name="Barry K."/>
            <person name="Miller A.N."/>
            <person name="Grigoriev I.V."/>
            <person name="Debuchy R."/>
            <person name="Gladieux P."/>
            <person name="Thoren M.H."/>
            <person name="Johannesson H."/>
        </authorList>
    </citation>
    <scope>NUCLEOTIDE SEQUENCE</scope>
    <source>
        <strain evidence="1">CBS 118394</strain>
    </source>
</reference>
<comment type="caution">
    <text evidence="1">The sequence shown here is derived from an EMBL/GenBank/DDBJ whole genome shotgun (WGS) entry which is preliminary data.</text>
</comment>
<dbReference type="Proteomes" id="UP001283341">
    <property type="component" value="Unassembled WGS sequence"/>
</dbReference>
<name>A0AAE0HW89_9PEZI</name>
<sequence>MSLRSYRTCVNPMYGNLQVQPDQPVKLHRGALCYADLSPDRHVTAKASGRPNYRRPTLGRCSRCSSLSQNIGAPVIIPNGASWLTDVNGKAQLRPVSYCFTPGDRATILVRFGHRNPASLLWPLPEYPAGSASPQTRPILPDHEKGSMFTRGKMAYQMTVRLASSYTLYVKASLVSHLRPSYIQLRRDRCATQATKSTPS</sequence>
<keyword evidence="2" id="KW-1185">Reference proteome</keyword>
<evidence type="ECO:0000313" key="1">
    <source>
        <dbReference type="EMBL" id="KAK3313752.1"/>
    </source>
</evidence>
<proteinExistence type="predicted"/>
<evidence type="ECO:0000313" key="2">
    <source>
        <dbReference type="Proteomes" id="UP001283341"/>
    </source>
</evidence>